<organism evidence="1 2">
    <name type="scientific">Falsiroseomonas stagni DSM 19981</name>
    <dbReference type="NCBI Taxonomy" id="1123062"/>
    <lineage>
        <taxon>Bacteria</taxon>
        <taxon>Pseudomonadati</taxon>
        <taxon>Pseudomonadota</taxon>
        <taxon>Alphaproteobacteria</taxon>
        <taxon>Acetobacterales</taxon>
        <taxon>Roseomonadaceae</taxon>
        <taxon>Falsiroseomonas</taxon>
    </lineage>
</organism>
<dbReference type="OrthoDB" id="7266611at2"/>
<name>A0A1I4D4A6_9PROT</name>
<sequence length="254" mass="25365">MRVAPPSRLAWLAPWLASCLLLFLAGCARLPAEEARATPAAAVAAWGFAALSSHGAPLGSAVAVAPGRLLTSAHLLPDGVAVVEARRGDGVGRAPARVLARSAVMDLAVLAVPEGVFEPVPVARQAPVAGQRLWALGAPSVGPAMAVGVVTRPSAVMPGRGEGFTARIGALMGYSGGPALDAEGRLQGLVTALPGAGGATALAALTGMDLDGIARGVEGREAFFLSIAAALVESERIAPAGRGLAHHVVSARQP</sequence>
<gene>
    <name evidence="1" type="ORF">SAMN02745775_109103</name>
</gene>
<dbReference type="RefSeq" id="WP_092961793.1">
    <property type="nucleotide sequence ID" value="NZ_FOSQ01000009.1"/>
</dbReference>
<accession>A0A1I4D4A6</accession>
<dbReference type="AlphaFoldDB" id="A0A1I4D4A6"/>
<evidence type="ECO:0000313" key="1">
    <source>
        <dbReference type="EMBL" id="SFK87609.1"/>
    </source>
</evidence>
<dbReference type="Pfam" id="PF13365">
    <property type="entry name" value="Trypsin_2"/>
    <property type="match status" value="1"/>
</dbReference>
<dbReference type="STRING" id="1123062.SAMN02745775_109103"/>
<keyword evidence="2" id="KW-1185">Reference proteome</keyword>
<proteinExistence type="predicted"/>
<dbReference type="Gene3D" id="2.40.10.120">
    <property type="match status" value="1"/>
</dbReference>
<dbReference type="InterPro" id="IPR009003">
    <property type="entry name" value="Peptidase_S1_PA"/>
</dbReference>
<dbReference type="EMBL" id="FOSQ01000009">
    <property type="protein sequence ID" value="SFK87609.1"/>
    <property type="molecule type" value="Genomic_DNA"/>
</dbReference>
<evidence type="ECO:0000313" key="2">
    <source>
        <dbReference type="Proteomes" id="UP000199473"/>
    </source>
</evidence>
<dbReference type="Proteomes" id="UP000199473">
    <property type="component" value="Unassembled WGS sequence"/>
</dbReference>
<reference evidence="1 2" key="1">
    <citation type="submission" date="2016-10" db="EMBL/GenBank/DDBJ databases">
        <authorList>
            <person name="de Groot N.N."/>
        </authorList>
    </citation>
    <scope>NUCLEOTIDE SEQUENCE [LARGE SCALE GENOMIC DNA]</scope>
    <source>
        <strain evidence="1 2">DSM 19981</strain>
    </source>
</reference>
<dbReference type="PROSITE" id="PS51257">
    <property type="entry name" value="PROKAR_LIPOPROTEIN"/>
    <property type="match status" value="1"/>
</dbReference>
<protein>
    <submittedName>
        <fullName evidence="1">Trypsin-like peptidase domain-containing protein</fullName>
    </submittedName>
</protein>
<dbReference type="SUPFAM" id="SSF50494">
    <property type="entry name" value="Trypsin-like serine proteases"/>
    <property type="match status" value="1"/>
</dbReference>